<dbReference type="RefSeq" id="WP_065255234.1">
    <property type="nucleotide sequence ID" value="NZ_JARDJM010000018.1"/>
</dbReference>
<comment type="caution">
    <text evidence="1">The sequence shown here is derived from an EMBL/GenBank/DDBJ whole genome shotgun (WGS) entry which is preliminary data.</text>
</comment>
<dbReference type="EMBL" id="LZMS01000054">
    <property type="protein sequence ID" value="OBX63077.1"/>
    <property type="molecule type" value="Genomic_DNA"/>
</dbReference>
<gene>
    <name evidence="1" type="ORF">A9309_06075</name>
</gene>
<organism evidence="1 2">
    <name type="scientific">Moraxella lacunata</name>
    <dbReference type="NCBI Taxonomy" id="477"/>
    <lineage>
        <taxon>Bacteria</taxon>
        <taxon>Pseudomonadati</taxon>
        <taxon>Pseudomonadota</taxon>
        <taxon>Gammaproteobacteria</taxon>
        <taxon>Moraxellales</taxon>
        <taxon>Moraxellaceae</taxon>
        <taxon>Moraxella</taxon>
    </lineage>
</organism>
<evidence type="ECO:0000313" key="1">
    <source>
        <dbReference type="EMBL" id="OBX63077.1"/>
    </source>
</evidence>
<sequence>MKNNLLKQTIEELKKLQLEMHDTLDSGRKAKLEKIIQDLENCQNVKNEDILRRLGNVIGIILRFVILNESSEILNQFFEYAHKDE</sequence>
<protein>
    <submittedName>
        <fullName evidence="1">Uncharacterized protein</fullName>
    </submittedName>
</protein>
<accession>A0A1B8Q2E5</accession>
<reference evidence="1 2" key="1">
    <citation type="submission" date="2016-06" db="EMBL/GenBank/DDBJ databases">
        <title>Draft genome of Moraxella lacunata CCUG 57757A.</title>
        <authorList>
            <person name="Salva-Serra F."/>
            <person name="Engstrom-Jakobsson H."/>
            <person name="Thorell K."/>
            <person name="Gonzales-Siles L."/>
            <person name="Karlsson R."/>
            <person name="Boulund F."/>
            <person name="Engstrand L."/>
            <person name="Kristiansson E."/>
            <person name="Moore E."/>
        </authorList>
    </citation>
    <scope>NUCLEOTIDE SEQUENCE [LARGE SCALE GENOMIC DNA]</scope>
    <source>
        <strain evidence="1 2">CCUG 57757A</strain>
    </source>
</reference>
<dbReference type="AlphaFoldDB" id="A0A1B8Q2E5"/>
<proteinExistence type="predicted"/>
<dbReference type="Proteomes" id="UP000092607">
    <property type="component" value="Unassembled WGS sequence"/>
</dbReference>
<evidence type="ECO:0000313" key="2">
    <source>
        <dbReference type="Proteomes" id="UP000092607"/>
    </source>
</evidence>
<name>A0A1B8Q2E5_MORLA</name>